<feature type="transmembrane region" description="Helical" evidence="2">
    <location>
        <begin position="39"/>
        <end position="66"/>
    </location>
</feature>
<keyword evidence="2" id="KW-1133">Transmembrane helix</keyword>
<evidence type="ECO:0000313" key="4">
    <source>
        <dbReference type="Proteomes" id="UP000230161"/>
    </source>
</evidence>
<evidence type="ECO:0008006" key="5">
    <source>
        <dbReference type="Google" id="ProtNLM"/>
    </source>
</evidence>
<keyword evidence="2" id="KW-0472">Membrane</keyword>
<feature type="transmembrane region" description="Helical" evidence="2">
    <location>
        <begin position="78"/>
        <end position="109"/>
    </location>
</feature>
<dbReference type="RefSeq" id="WP_245861657.1">
    <property type="nucleotide sequence ID" value="NZ_PGFB01000004.1"/>
</dbReference>
<evidence type="ECO:0000313" key="3">
    <source>
        <dbReference type="EMBL" id="PJJ61413.1"/>
    </source>
</evidence>
<gene>
    <name evidence="3" type="ORF">CLV54_2358</name>
</gene>
<dbReference type="EMBL" id="PGFB01000004">
    <property type="protein sequence ID" value="PJJ61413.1"/>
    <property type="molecule type" value="Genomic_DNA"/>
</dbReference>
<reference evidence="3 4" key="1">
    <citation type="submission" date="2017-11" db="EMBL/GenBank/DDBJ databases">
        <title>Genomic Encyclopedia of Archaeal and Bacterial Type Strains, Phase II (KMG-II): From Individual Species to Whole Genera.</title>
        <authorList>
            <person name="Goeker M."/>
        </authorList>
    </citation>
    <scope>NUCLEOTIDE SEQUENCE [LARGE SCALE GENOMIC DNA]</scope>
    <source>
        <strain evidence="3 4">DSM 25625</strain>
    </source>
</reference>
<feature type="region of interest" description="Disordered" evidence="1">
    <location>
        <begin position="1"/>
        <end position="29"/>
    </location>
</feature>
<dbReference type="Proteomes" id="UP000230161">
    <property type="component" value="Unassembled WGS sequence"/>
</dbReference>
<proteinExistence type="predicted"/>
<name>A0A2M9BTZ6_9MICO</name>
<feature type="compositionally biased region" description="Low complexity" evidence="1">
    <location>
        <begin position="1"/>
        <end position="13"/>
    </location>
</feature>
<comment type="caution">
    <text evidence="3">The sequence shown here is derived from an EMBL/GenBank/DDBJ whole genome shotgun (WGS) entry which is preliminary data.</text>
</comment>
<accession>A0A2M9BTZ6</accession>
<evidence type="ECO:0000256" key="2">
    <source>
        <dbReference type="SAM" id="Phobius"/>
    </source>
</evidence>
<keyword evidence="2" id="KW-0812">Transmembrane</keyword>
<sequence>MTTVTDTANTTPTPGQAQQPASPYGARSADDKTLSVSSFVLGLVSIVMGWTFIAPIAGLVVGILALKREPGGRTFATWGIVLNAVMLAGFLVFGLVALVIGVALLPFAFLF</sequence>
<organism evidence="3 4">
    <name type="scientific">Compostimonas suwonensis</name>
    <dbReference type="NCBI Taxonomy" id="1048394"/>
    <lineage>
        <taxon>Bacteria</taxon>
        <taxon>Bacillati</taxon>
        <taxon>Actinomycetota</taxon>
        <taxon>Actinomycetes</taxon>
        <taxon>Micrococcales</taxon>
        <taxon>Microbacteriaceae</taxon>
        <taxon>Compostimonas</taxon>
    </lineage>
</organism>
<evidence type="ECO:0000256" key="1">
    <source>
        <dbReference type="SAM" id="MobiDB-lite"/>
    </source>
</evidence>
<dbReference type="AlphaFoldDB" id="A0A2M9BTZ6"/>
<keyword evidence="4" id="KW-1185">Reference proteome</keyword>
<protein>
    <recommendedName>
        <fullName evidence="5">DUF4190 domain-containing protein</fullName>
    </recommendedName>
</protein>